<dbReference type="EMBL" id="CP003179">
    <property type="protein sequence ID" value="AEW04778.1"/>
    <property type="molecule type" value="Genomic_DNA"/>
</dbReference>
<dbReference type="AlphaFoldDB" id="G8TVT4"/>
<proteinExistence type="predicted"/>
<dbReference type="Proteomes" id="UP000005439">
    <property type="component" value="Chromosome"/>
</dbReference>
<sequence length="185" mass="20129">MQKQWGMVTALALGLFSFAWWGLPSVVPAPPVATQLPVTARHQANPRENSQSPAIVYGLFLPRLARYAHDIPMHIVAPVQAWPGTVLEECYRQGNVVTLYYNAALLLESPQPIATDEAPSASTGVTLANGTPARWEWFPGEAGSAYRLVFRQAGTYVELMLFGSRSTSLSAAQYLANQCHLITGS</sequence>
<dbReference type="HOGENOM" id="CLU_1460575_0_0_9"/>
<keyword evidence="2" id="KW-1185">Reference proteome</keyword>
<gene>
    <name evidence="1" type="ordered locus">Sulac_1281</name>
</gene>
<protein>
    <submittedName>
        <fullName evidence="1">Uncharacterized protein</fullName>
    </submittedName>
</protein>
<organism evidence="1 2">
    <name type="scientific">Sulfobacillus acidophilus (strain ATCC 700253 / DSM 10332 / NAL)</name>
    <dbReference type="NCBI Taxonomy" id="679936"/>
    <lineage>
        <taxon>Bacteria</taxon>
        <taxon>Bacillati</taxon>
        <taxon>Bacillota</taxon>
        <taxon>Clostridia</taxon>
        <taxon>Eubacteriales</taxon>
        <taxon>Clostridiales Family XVII. Incertae Sedis</taxon>
        <taxon>Sulfobacillus</taxon>
    </lineage>
</organism>
<dbReference type="KEGG" id="sap:Sulac_1281"/>
<name>G8TVT4_SULAD</name>
<evidence type="ECO:0000313" key="2">
    <source>
        <dbReference type="Proteomes" id="UP000005439"/>
    </source>
</evidence>
<reference evidence="1 2" key="2">
    <citation type="journal article" date="2012" name="Stand. Genomic Sci.">
        <title>Complete genome sequence of the moderately thermophilic mineral-sulfide-oxidizing firmicute Sulfobacillus acidophilus type strain (NAL(T)).</title>
        <authorList>
            <person name="Anderson I."/>
            <person name="Chertkov O."/>
            <person name="Chen A."/>
            <person name="Saunders E."/>
            <person name="Lapidus A."/>
            <person name="Nolan M."/>
            <person name="Lucas S."/>
            <person name="Hammon N."/>
            <person name="Deshpande S."/>
            <person name="Cheng J.F."/>
            <person name="Han C."/>
            <person name="Tapia R."/>
            <person name="Goodwin L.A."/>
            <person name="Pitluck S."/>
            <person name="Liolios K."/>
            <person name="Pagani I."/>
            <person name="Ivanova N."/>
            <person name="Mikhailova N."/>
            <person name="Pati A."/>
            <person name="Palaniappan K."/>
            <person name="Land M."/>
            <person name="Pan C."/>
            <person name="Rohde M."/>
            <person name="Pukall R."/>
            <person name="Goker M."/>
            <person name="Detter J.C."/>
            <person name="Woyke T."/>
            <person name="Bristow J."/>
            <person name="Eisen J.A."/>
            <person name="Markowitz V."/>
            <person name="Hugenholtz P."/>
            <person name="Kyrpides N.C."/>
            <person name="Klenk H.P."/>
            <person name="Mavromatis K."/>
        </authorList>
    </citation>
    <scope>NUCLEOTIDE SEQUENCE [LARGE SCALE GENOMIC DNA]</scope>
    <source>
        <strain evidence="2">ATCC 700253 / DSM 10332 / NAL</strain>
    </source>
</reference>
<reference evidence="2" key="1">
    <citation type="submission" date="2011-12" db="EMBL/GenBank/DDBJ databases">
        <title>The complete genome of chromosome of Sulfobacillus acidophilus DSM 10332.</title>
        <authorList>
            <person name="Lucas S."/>
            <person name="Han J."/>
            <person name="Lapidus A."/>
            <person name="Bruce D."/>
            <person name="Goodwin L."/>
            <person name="Pitluck S."/>
            <person name="Peters L."/>
            <person name="Kyrpides N."/>
            <person name="Mavromatis K."/>
            <person name="Ivanova N."/>
            <person name="Mikhailova N."/>
            <person name="Chertkov O."/>
            <person name="Saunders E."/>
            <person name="Detter J.C."/>
            <person name="Tapia R."/>
            <person name="Han C."/>
            <person name="Land M."/>
            <person name="Hauser L."/>
            <person name="Markowitz V."/>
            <person name="Cheng J.-F."/>
            <person name="Hugenholtz P."/>
            <person name="Woyke T."/>
            <person name="Wu D."/>
            <person name="Pukall R."/>
            <person name="Gehrich-Schroeter G."/>
            <person name="Schneider S."/>
            <person name="Klenk H.-P."/>
            <person name="Eisen J.A."/>
        </authorList>
    </citation>
    <scope>NUCLEOTIDE SEQUENCE [LARGE SCALE GENOMIC DNA]</scope>
    <source>
        <strain evidence="2">ATCC 700253 / DSM 10332 / NAL</strain>
    </source>
</reference>
<dbReference type="STRING" id="679936.Sulac_1281"/>
<evidence type="ECO:0000313" key="1">
    <source>
        <dbReference type="EMBL" id="AEW04778.1"/>
    </source>
</evidence>
<accession>G8TVT4</accession>
<dbReference type="PATRIC" id="fig|679936.5.peg.1343"/>